<reference evidence="13 14" key="1">
    <citation type="submission" date="2019-12" db="EMBL/GenBank/DDBJ databases">
        <title>Complete genome sequence of Mycolicibacterium xenopi str. JCM15661T.</title>
        <authorList>
            <person name="Yoshida M."/>
            <person name="Fukano H."/>
            <person name="Asakura T."/>
            <person name="Hoshino Y."/>
        </authorList>
    </citation>
    <scope>NUCLEOTIDE SEQUENCE [LARGE SCALE GENOMIC DNA]</scope>
    <source>
        <strain evidence="13 14">JCM 15661T</strain>
    </source>
</reference>
<dbReference type="InterPro" id="IPR019798">
    <property type="entry name" value="Ser_HO-MeTrfase_PLP_BS"/>
</dbReference>
<dbReference type="GO" id="GO:0035999">
    <property type="term" value="P:tetrahydrofolate interconversion"/>
    <property type="evidence" value="ECO:0007669"/>
    <property type="project" value="UniProtKB-UniRule"/>
</dbReference>
<dbReference type="InterPro" id="IPR015421">
    <property type="entry name" value="PyrdxlP-dep_Trfase_major"/>
</dbReference>
<evidence type="ECO:0000256" key="11">
    <source>
        <dbReference type="PIRSR" id="PIRSR000412-50"/>
    </source>
</evidence>
<evidence type="ECO:0000313" key="14">
    <source>
        <dbReference type="Proteomes" id="UP000464624"/>
    </source>
</evidence>
<protein>
    <recommendedName>
        <fullName evidence="10">Serine hydroxymethyltransferase</fullName>
        <shortName evidence="10">SHMT</shortName>
        <shortName evidence="10">Serine methylase</shortName>
        <ecNumber evidence="10">2.1.2.1</ecNumber>
    </recommendedName>
</protein>
<dbReference type="Proteomes" id="UP000464624">
    <property type="component" value="Chromosome"/>
</dbReference>
<evidence type="ECO:0000256" key="10">
    <source>
        <dbReference type="HAMAP-Rule" id="MF_00051"/>
    </source>
</evidence>
<comment type="similarity">
    <text evidence="3 10">Belongs to the SHMT family.</text>
</comment>
<keyword evidence="6 10" id="KW-0554">One-carbon metabolism</keyword>
<evidence type="ECO:0000256" key="7">
    <source>
        <dbReference type="ARBA" id="ARBA00022679"/>
    </source>
</evidence>
<dbReference type="PANTHER" id="PTHR11680">
    <property type="entry name" value="SERINE HYDROXYMETHYLTRANSFERASE"/>
    <property type="match status" value="1"/>
</dbReference>
<dbReference type="EC" id="2.1.2.1" evidence="10"/>
<dbReference type="CDD" id="cd00378">
    <property type="entry name" value="SHMT"/>
    <property type="match status" value="1"/>
</dbReference>
<feature type="binding site" evidence="10">
    <location>
        <position position="129"/>
    </location>
    <ligand>
        <name>(6S)-5,6,7,8-tetrahydrofolate</name>
        <dbReference type="ChEBI" id="CHEBI:57453"/>
    </ligand>
</feature>
<dbReference type="GO" id="GO:0030170">
    <property type="term" value="F:pyridoxal phosphate binding"/>
    <property type="evidence" value="ECO:0007669"/>
    <property type="project" value="UniProtKB-UniRule"/>
</dbReference>
<dbReference type="Gene3D" id="3.40.640.10">
    <property type="entry name" value="Type I PLP-dependent aspartate aminotransferase-like (Major domain)"/>
    <property type="match status" value="1"/>
</dbReference>
<dbReference type="HAMAP" id="MF_00051">
    <property type="entry name" value="SHMT"/>
    <property type="match status" value="1"/>
</dbReference>
<evidence type="ECO:0000256" key="8">
    <source>
        <dbReference type="ARBA" id="ARBA00022898"/>
    </source>
</evidence>
<dbReference type="GO" id="GO:0004372">
    <property type="term" value="F:glycine hydroxymethyltransferase activity"/>
    <property type="evidence" value="ECO:0007669"/>
    <property type="project" value="UniProtKB-UniRule"/>
</dbReference>
<evidence type="ECO:0000256" key="9">
    <source>
        <dbReference type="ARBA" id="ARBA00054606"/>
    </source>
</evidence>
<evidence type="ECO:0000256" key="1">
    <source>
        <dbReference type="ARBA" id="ARBA00001933"/>
    </source>
</evidence>
<comment type="catalytic activity">
    <reaction evidence="10">
        <text>(6R)-5,10-methylene-5,6,7,8-tetrahydrofolate + glycine + H2O = (6S)-5,6,7,8-tetrahydrofolate + L-serine</text>
        <dbReference type="Rhea" id="RHEA:15481"/>
        <dbReference type="ChEBI" id="CHEBI:15377"/>
        <dbReference type="ChEBI" id="CHEBI:15636"/>
        <dbReference type="ChEBI" id="CHEBI:33384"/>
        <dbReference type="ChEBI" id="CHEBI:57305"/>
        <dbReference type="ChEBI" id="CHEBI:57453"/>
        <dbReference type="EC" id="2.1.2.1"/>
    </reaction>
</comment>
<dbReference type="FunFam" id="3.40.640.10:FF:000001">
    <property type="entry name" value="Serine hydroxymethyltransferase"/>
    <property type="match status" value="1"/>
</dbReference>
<proteinExistence type="inferred from homology"/>
<comment type="pathway">
    <text evidence="10">Amino-acid biosynthesis; glycine biosynthesis; glycine from L-serine: step 1/1.</text>
</comment>
<dbReference type="PANTHER" id="PTHR11680:SF35">
    <property type="entry name" value="SERINE HYDROXYMETHYLTRANSFERASE 1"/>
    <property type="match status" value="1"/>
</dbReference>
<sequence>MTAAPDTATSLMSAPLAEVDPEIADLLGKELGRQRDTLEMIASENFAPRSVLQAQGSVLTNKYAEGLPGRRYYGGCEYVDAVENIARDRAKVLFGAEFANVQPHSGAQANAAILHALMTPGERLLGLDLANGGHLTHGMRLNFSGKLYETGFYGVDPVTHLIDMDAVRARAREFRPKVLIAGWSAYPRTLDFAAFRSIADEVGAKLWVDMAHFAGLVAAGLHPSPVPPAHVVSTTVHKTLGGARSGLILGKQEFAKAINSAVFPGQQGGPLLQAVAAKAVTFKIASTPEFAERQRRTLSGARIIAERLLAGDVATAGVSVVSGGTDVHLVLVDLRDSPLDGKMAEDLLHDVGITVNRNAVPNDPRPPMVTSGLRVGTSALATRGFGDAEFTEVADIIATALAAGASADVAALRQRVTRLAREFPLYEGLEDWKLVDSSDSTHPIS</sequence>
<evidence type="ECO:0000256" key="2">
    <source>
        <dbReference type="ARBA" id="ARBA00004496"/>
    </source>
</evidence>
<dbReference type="GO" id="GO:0019264">
    <property type="term" value="P:glycine biosynthetic process from serine"/>
    <property type="evidence" value="ECO:0007669"/>
    <property type="project" value="UniProtKB-UniRule"/>
</dbReference>
<dbReference type="NCBIfam" id="NF000586">
    <property type="entry name" value="PRK00011.1"/>
    <property type="match status" value="1"/>
</dbReference>
<dbReference type="PROSITE" id="PS00096">
    <property type="entry name" value="SHMT"/>
    <property type="match status" value="1"/>
</dbReference>
<evidence type="ECO:0000256" key="3">
    <source>
        <dbReference type="ARBA" id="ARBA00006376"/>
    </source>
</evidence>
<dbReference type="Gene3D" id="3.90.1150.10">
    <property type="entry name" value="Aspartate Aminotransferase, domain 1"/>
    <property type="match status" value="1"/>
</dbReference>
<evidence type="ECO:0000259" key="12">
    <source>
        <dbReference type="Pfam" id="PF00464"/>
    </source>
</evidence>
<name>A0AAD1GYI4_MYCXE</name>
<organism evidence="13 14">
    <name type="scientific">Mycobacterium xenopi</name>
    <dbReference type="NCBI Taxonomy" id="1789"/>
    <lineage>
        <taxon>Bacteria</taxon>
        <taxon>Bacillati</taxon>
        <taxon>Actinomycetota</taxon>
        <taxon>Actinomycetes</taxon>
        <taxon>Mycobacteriales</taxon>
        <taxon>Mycobacteriaceae</taxon>
        <taxon>Mycobacterium</taxon>
    </lineage>
</organism>
<dbReference type="InterPro" id="IPR015424">
    <property type="entry name" value="PyrdxlP-dep_Trfase"/>
</dbReference>
<dbReference type="Pfam" id="PF00464">
    <property type="entry name" value="SHMT"/>
    <property type="match status" value="1"/>
</dbReference>
<gene>
    <name evidence="13" type="primary">glyA1</name>
    <name evidence="10" type="synonym">glyA</name>
    <name evidence="13" type="ORF">MYXE_13900</name>
</gene>
<evidence type="ECO:0000256" key="6">
    <source>
        <dbReference type="ARBA" id="ARBA00022563"/>
    </source>
</evidence>
<keyword evidence="10" id="KW-0028">Amino-acid biosynthesis</keyword>
<dbReference type="InterPro" id="IPR015422">
    <property type="entry name" value="PyrdxlP-dep_Trfase_small"/>
</dbReference>
<feature type="domain" description="Serine hydroxymethyltransferase-like" evidence="12">
    <location>
        <begin position="16"/>
        <end position="397"/>
    </location>
</feature>
<dbReference type="SUPFAM" id="SSF53383">
    <property type="entry name" value="PLP-dependent transferases"/>
    <property type="match status" value="1"/>
</dbReference>
<dbReference type="InterPro" id="IPR039429">
    <property type="entry name" value="SHMT-like_dom"/>
</dbReference>
<comment type="caution">
    <text evidence="10">Lacks conserved residue(s) required for the propagation of feature annotation.</text>
</comment>
<comment type="subcellular location">
    <subcellularLocation>
        <location evidence="2 10">Cytoplasm</location>
    </subcellularLocation>
</comment>
<dbReference type="PIRSF" id="PIRSF000412">
    <property type="entry name" value="SHMT"/>
    <property type="match status" value="1"/>
</dbReference>
<dbReference type="EMBL" id="AP022314">
    <property type="protein sequence ID" value="BBU21601.1"/>
    <property type="molecule type" value="Genomic_DNA"/>
</dbReference>
<keyword evidence="8 10" id="KW-0663">Pyridoxal phosphate</keyword>
<feature type="binding site" evidence="10">
    <location>
        <begin position="133"/>
        <end position="135"/>
    </location>
    <ligand>
        <name>(6S)-5,6,7,8-tetrahydrofolate</name>
        <dbReference type="ChEBI" id="CHEBI:57453"/>
    </ligand>
</feature>
<evidence type="ECO:0000256" key="5">
    <source>
        <dbReference type="ARBA" id="ARBA00022490"/>
    </source>
</evidence>
<comment type="subunit">
    <text evidence="4 10">Homodimer.</text>
</comment>
<dbReference type="AlphaFoldDB" id="A0AAD1GYI4"/>
<evidence type="ECO:0000313" key="13">
    <source>
        <dbReference type="EMBL" id="BBU21601.1"/>
    </source>
</evidence>
<comment type="cofactor">
    <cofactor evidence="1 10 11">
        <name>pyridoxal 5'-phosphate</name>
        <dbReference type="ChEBI" id="CHEBI:597326"/>
    </cofactor>
</comment>
<keyword evidence="5 10" id="KW-0963">Cytoplasm</keyword>
<dbReference type="GO" id="GO:0005829">
    <property type="term" value="C:cytosol"/>
    <property type="evidence" value="ECO:0007669"/>
    <property type="project" value="TreeGrafter"/>
</dbReference>
<keyword evidence="7 10" id="KW-0808">Transferase</keyword>
<comment type="function">
    <text evidence="9">Catalyzes the reversible interconversion of serine and glycine with tetrahydrofolate (THF) serving as the one-carbon carrier. This reaction serves as the major source of one-carbon groups required for the biosynthesis of purines, thymidylate, methionine, and other important biomolecules. Also exhibits THF-independent aldolase activity toward beta-hydroxyamino acids, producing glycine and aldehydes, via a retro-aldol mechanism. Thus, is able to catalyze the cleavage of L-allo-threonine.</text>
</comment>
<dbReference type="GO" id="GO:0042803">
    <property type="term" value="F:protein homodimerization activity"/>
    <property type="evidence" value="ECO:0007669"/>
    <property type="project" value="UniProtKB-ARBA"/>
</dbReference>
<feature type="site" description="Plays an important role in substrate specificity" evidence="10">
    <location>
        <position position="237"/>
    </location>
</feature>
<dbReference type="InterPro" id="IPR001085">
    <property type="entry name" value="Ser_HO-MeTrfase"/>
</dbReference>
<dbReference type="KEGG" id="mxe:MYXE_13900"/>
<comment type="pathway">
    <text evidence="10">One-carbon metabolism; tetrahydrofolate interconversion.</text>
</comment>
<accession>A0AAD1GYI4</accession>
<dbReference type="InterPro" id="IPR049943">
    <property type="entry name" value="Ser_HO-MeTrfase-like"/>
</dbReference>
<evidence type="ECO:0000256" key="4">
    <source>
        <dbReference type="ARBA" id="ARBA00011738"/>
    </source>
</evidence>
<feature type="modified residue" description="N6-(pyridoxal phosphate)lysine" evidence="10 11">
    <location>
        <position position="238"/>
    </location>
</feature>